<organism evidence="3 4">
    <name type="scientific">Kordiimonas lipolytica</name>
    <dbReference type="NCBI Taxonomy" id="1662421"/>
    <lineage>
        <taxon>Bacteria</taxon>
        <taxon>Pseudomonadati</taxon>
        <taxon>Pseudomonadota</taxon>
        <taxon>Alphaproteobacteria</taxon>
        <taxon>Kordiimonadales</taxon>
        <taxon>Kordiimonadaceae</taxon>
        <taxon>Kordiimonas</taxon>
    </lineage>
</organism>
<dbReference type="InterPro" id="IPR023485">
    <property type="entry name" value="Ptyr_pPase"/>
</dbReference>
<gene>
    <name evidence="3" type="ORF">ACFO5Q_15845</name>
</gene>
<feature type="domain" description="Phosphotyrosine protein phosphatase I" evidence="2">
    <location>
        <begin position="2"/>
        <end position="140"/>
    </location>
</feature>
<evidence type="ECO:0000313" key="4">
    <source>
        <dbReference type="Proteomes" id="UP001595776"/>
    </source>
</evidence>
<sequence length="162" mass="17301">MVNVLVLCTGNSARSVLSEAIIGRRGKGRFQAFSAGSKPTGKVNPFAIKLLSAKGYDTSGFRSKSWDEFAGTDAPKMDIVITVCDSAAGETCPIWPGAPVQVHWGFPDPAYVEGTDDEKLQAFSDVYDMIDPFIEQLVALDVENMDAGALKAALRAIAERAA</sequence>
<dbReference type="Proteomes" id="UP001595776">
    <property type="component" value="Unassembled WGS sequence"/>
</dbReference>
<reference evidence="4" key="1">
    <citation type="journal article" date="2019" name="Int. J. Syst. Evol. Microbiol.">
        <title>The Global Catalogue of Microorganisms (GCM) 10K type strain sequencing project: providing services to taxonomists for standard genome sequencing and annotation.</title>
        <authorList>
            <consortium name="The Broad Institute Genomics Platform"/>
            <consortium name="The Broad Institute Genome Sequencing Center for Infectious Disease"/>
            <person name="Wu L."/>
            <person name="Ma J."/>
        </authorList>
    </citation>
    <scope>NUCLEOTIDE SEQUENCE [LARGE SCALE GENOMIC DNA]</scope>
    <source>
        <strain evidence="4">CGMCC 1.15304</strain>
    </source>
</reference>
<evidence type="ECO:0000256" key="1">
    <source>
        <dbReference type="ARBA" id="ARBA00022849"/>
    </source>
</evidence>
<dbReference type="PANTHER" id="PTHR43428">
    <property type="entry name" value="ARSENATE REDUCTASE"/>
    <property type="match status" value="1"/>
</dbReference>
<dbReference type="GO" id="GO:0030612">
    <property type="term" value="F:arsenate reductase (thioredoxin) activity"/>
    <property type="evidence" value="ECO:0007669"/>
    <property type="project" value="UniProtKB-EC"/>
</dbReference>
<dbReference type="SUPFAM" id="SSF52788">
    <property type="entry name" value="Phosphotyrosine protein phosphatases I"/>
    <property type="match status" value="1"/>
</dbReference>
<name>A0ABV8UFU4_9PROT</name>
<dbReference type="Gene3D" id="3.40.50.2300">
    <property type="match status" value="1"/>
</dbReference>
<dbReference type="CDD" id="cd16345">
    <property type="entry name" value="LMWP_ArsC"/>
    <property type="match status" value="1"/>
</dbReference>
<dbReference type="EC" id="1.20.4.4" evidence="3"/>
<dbReference type="Pfam" id="PF01451">
    <property type="entry name" value="LMWPc"/>
    <property type="match status" value="1"/>
</dbReference>
<dbReference type="SMART" id="SM00226">
    <property type="entry name" value="LMWPc"/>
    <property type="match status" value="1"/>
</dbReference>
<protein>
    <submittedName>
        <fullName evidence="3">Arsenate reductase ArsC</fullName>
        <ecNumber evidence="3">1.20.4.4</ecNumber>
    </submittedName>
</protein>
<evidence type="ECO:0000259" key="2">
    <source>
        <dbReference type="SMART" id="SM00226"/>
    </source>
</evidence>
<dbReference type="EMBL" id="JBHSCR010000017">
    <property type="protein sequence ID" value="MFC4349324.1"/>
    <property type="molecule type" value="Genomic_DNA"/>
</dbReference>
<dbReference type="InterPro" id="IPR036196">
    <property type="entry name" value="Ptyr_pPase_sf"/>
</dbReference>
<accession>A0ABV8UFU4</accession>
<dbReference type="PANTHER" id="PTHR43428:SF1">
    <property type="entry name" value="ARSENATE REDUCTASE"/>
    <property type="match status" value="1"/>
</dbReference>
<dbReference type="RefSeq" id="WP_068146183.1">
    <property type="nucleotide sequence ID" value="NZ_JBHSCR010000017.1"/>
</dbReference>
<keyword evidence="4" id="KW-1185">Reference proteome</keyword>
<keyword evidence="3" id="KW-0560">Oxidoreductase</keyword>
<evidence type="ECO:0000313" key="3">
    <source>
        <dbReference type="EMBL" id="MFC4349324.1"/>
    </source>
</evidence>
<keyword evidence="1" id="KW-0059">Arsenical resistance</keyword>
<proteinExistence type="predicted"/>
<comment type="caution">
    <text evidence="3">The sequence shown here is derived from an EMBL/GenBank/DDBJ whole genome shotgun (WGS) entry which is preliminary data.</text>
</comment>